<dbReference type="InterPro" id="IPR016135">
    <property type="entry name" value="UBQ-conjugating_enzyme/RWD"/>
</dbReference>
<dbReference type="PROSITE" id="PS00183">
    <property type="entry name" value="UBC_1"/>
    <property type="match status" value="1"/>
</dbReference>
<dbReference type="STRING" id="763406.A0A1E3NDF0"/>
<gene>
    <name evidence="8" type="ORF">PICMEDRAFT_18597</name>
</gene>
<proteinExistence type="inferred from homology"/>
<evidence type="ECO:0000256" key="6">
    <source>
        <dbReference type="RuleBase" id="RU362109"/>
    </source>
</evidence>
<dbReference type="PANTHER" id="PTHR24067">
    <property type="entry name" value="UBIQUITIN-CONJUGATING ENZYME E2"/>
    <property type="match status" value="1"/>
</dbReference>
<reference evidence="8 9" key="1">
    <citation type="journal article" date="2016" name="Proc. Natl. Acad. Sci. U.S.A.">
        <title>Comparative genomics of biotechnologically important yeasts.</title>
        <authorList>
            <person name="Riley R."/>
            <person name="Haridas S."/>
            <person name="Wolfe K.H."/>
            <person name="Lopes M.R."/>
            <person name="Hittinger C.T."/>
            <person name="Goeker M."/>
            <person name="Salamov A.A."/>
            <person name="Wisecaver J.H."/>
            <person name="Long T.M."/>
            <person name="Calvey C.H."/>
            <person name="Aerts A.L."/>
            <person name="Barry K.W."/>
            <person name="Choi C."/>
            <person name="Clum A."/>
            <person name="Coughlan A.Y."/>
            <person name="Deshpande S."/>
            <person name="Douglass A.P."/>
            <person name="Hanson S.J."/>
            <person name="Klenk H.-P."/>
            <person name="LaButti K.M."/>
            <person name="Lapidus A."/>
            <person name="Lindquist E.A."/>
            <person name="Lipzen A.M."/>
            <person name="Meier-Kolthoff J.P."/>
            <person name="Ohm R.A."/>
            <person name="Otillar R.P."/>
            <person name="Pangilinan J.L."/>
            <person name="Peng Y."/>
            <person name="Rokas A."/>
            <person name="Rosa C.A."/>
            <person name="Scheuner C."/>
            <person name="Sibirny A.A."/>
            <person name="Slot J.C."/>
            <person name="Stielow J.B."/>
            <person name="Sun H."/>
            <person name="Kurtzman C.P."/>
            <person name="Blackwell M."/>
            <person name="Grigoriev I.V."/>
            <person name="Jeffries T.W."/>
        </authorList>
    </citation>
    <scope>NUCLEOTIDE SEQUENCE [LARGE SCALE GENOMIC DNA]</scope>
    <source>
        <strain evidence="8 9">NRRL Y-2026</strain>
    </source>
</reference>
<evidence type="ECO:0000256" key="1">
    <source>
        <dbReference type="ARBA" id="ARBA00022679"/>
    </source>
</evidence>
<keyword evidence="1" id="KW-0808">Transferase</keyword>
<evidence type="ECO:0000313" key="8">
    <source>
        <dbReference type="EMBL" id="ODQ44144.1"/>
    </source>
</evidence>
<dbReference type="GO" id="GO:0051865">
    <property type="term" value="P:protein autoubiquitination"/>
    <property type="evidence" value="ECO:0007669"/>
    <property type="project" value="EnsemblFungi"/>
</dbReference>
<dbReference type="RefSeq" id="XP_019015257.1">
    <property type="nucleotide sequence ID" value="XM_019162075.1"/>
</dbReference>
<accession>A0A1E3NDF0</accession>
<keyword evidence="9" id="KW-1185">Reference proteome</keyword>
<evidence type="ECO:0000259" key="7">
    <source>
        <dbReference type="PROSITE" id="PS50127"/>
    </source>
</evidence>
<keyword evidence="2 6" id="KW-0547">Nucleotide-binding</keyword>
<dbReference type="InterPro" id="IPR050113">
    <property type="entry name" value="Ub_conjugating_enzyme"/>
</dbReference>
<dbReference type="SUPFAM" id="SSF54495">
    <property type="entry name" value="UBC-like"/>
    <property type="match status" value="1"/>
</dbReference>
<dbReference type="Proteomes" id="UP000094455">
    <property type="component" value="Unassembled WGS sequence"/>
</dbReference>
<dbReference type="GO" id="GO:0005777">
    <property type="term" value="C:peroxisome"/>
    <property type="evidence" value="ECO:0007669"/>
    <property type="project" value="EnsemblFungi"/>
</dbReference>
<dbReference type="GO" id="GO:0016562">
    <property type="term" value="P:protein import into peroxisome matrix, receptor recycling"/>
    <property type="evidence" value="ECO:0007669"/>
    <property type="project" value="EnsemblFungi"/>
</dbReference>
<evidence type="ECO:0000256" key="5">
    <source>
        <dbReference type="PROSITE-ProRule" id="PRU10133"/>
    </source>
</evidence>
<dbReference type="Gene3D" id="3.10.110.10">
    <property type="entry name" value="Ubiquitin Conjugating Enzyme"/>
    <property type="match status" value="1"/>
</dbReference>
<dbReference type="GeneID" id="30178762"/>
<organism evidence="8 9">
    <name type="scientific">Pichia membranifaciens NRRL Y-2026</name>
    <dbReference type="NCBI Taxonomy" id="763406"/>
    <lineage>
        <taxon>Eukaryota</taxon>
        <taxon>Fungi</taxon>
        <taxon>Dikarya</taxon>
        <taxon>Ascomycota</taxon>
        <taxon>Saccharomycotina</taxon>
        <taxon>Pichiomycetes</taxon>
        <taxon>Pichiales</taxon>
        <taxon>Pichiaceae</taxon>
        <taxon>Pichia</taxon>
    </lineage>
</organism>
<protein>
    <recommendedName>
        <fullName evidence="7">UBC core domain-containing protein</fullName>
    </recommendedName>
</protein>
<dbReference type="GO" id="GO:0006513">
    <property type="term" value="P:protein monoubiquitination"/>
    <property type="evidence" value="ECO:0007669"/>
    <property type="project" value="EnsemblFungi"/>
</dbReference>
<dbReference type="InterPro" id="IPR023313">
    <property type="entry name" value="UBQ-conjugating_AS"/>
</dbReference>
<evidence type="ECO:0000256" key="2">
    <source>
        <dbReference type="ARBA" id="ARBA00022741"/>
    </source>
</evidence>
<dbReference type="Pfam" id="PF00179">
    <property type="entry name" value="UQ_con"/>
    <property type="match status" value="1"/>
</dbReference>
<dbReference type="GO" id="GO:0004842">
    <property type="term" value="F:ubiquitin-protein transferase activity"/>
    <property type="evidence" value="ECO:0007669"/>
    <property type="project" value="EnsemblFungi"/>
</dbReference>
<dbReference type="AlphaFoldDB" id="A0A1E3NDF0"/>
<evidence type="ECO:0000313" key="9">
    <source>
        <dbReference type="Proteomes" id="UP000094455"/>
    </source>
</evidence>
<evidence type="ECO:0000256" key="3">
    <source>
        <dbReference type="ARBA" id="ARBA00022786"/>
    </source>
</evidence>
<feature type="active site" description="Glycyl thioester intermediate" evidence="5">
    <location>
        <position position="111"/>
    </location>
</feature>
<evidence type="ECO:0000256" key="4">
    <source>
        <dbReference type="ARBA" id="ARBA00022840"/>
    </source>
</evidence>
<dbReference type="GO" id="GO:0005524">
    <property type="term" value="F:ATP binding"/>
    <property type="evidence" value="ECO:0007669"/>
    <property type="project" value="UniProtKB-UniRule"/>
</dbReference>
<dbReference type="InterPro" id="IPR000608">
    <property type="entry name" value="UBC"/>
</dbReference>
<keyword evidence="3 6" id="KW-0833">Ubl conjugation pathway</keyword>
<dbReference type="SMART" id="SM00212">
    <property type="entry name" value="UBCc"/>
    <property type="match status" value="1"/>
</dbReference>
<feature type="domain" description="UBC core" evidence="7">
    <location>
        <begin position="4"/>
        <end position="174"/>
    </location>
</feature>
<dbReference type="EMBL" id="KV454009">
    <property type="protein sequence ID" value="ODQ44144.1"/>
    <property type="molecule type" value="Genomic_DNA"/>
</dbReference>
<sequence>MSSAAHKRLLKEVHQTADPASLPDSIVSLHPRSESDLHNWVAVIHPSASSGSLYAAGYFRLLICVPPAYPLEPPQIRFDVDNPAGAGAGAKDPICRQIPHCNVDFKTGEICLDILKPDCWSPAWTLQTAVLAIVVLLDNQEPDSPLNVDMANLFRLDDQTAIRSVINYYVHRPV</sequence>
<dbReference type="PROSITE" id="PS50127">
    <property type="entry name" value="UBC_2"/>
    <property type="match status" value="1"/>
</dbReference>
<keyword evidence="4 6" id="KW-0067">ATP-binding</keyword>
<dbReference type="OrthoDB" id="9973183at2759"/>
<name>A0A1E3NDF0_9ASCO</name>
<dbReference type="CDD" id="cd23812">
    <property type="entry name" value="UBCc_ScPEX4-like"/>
    <property type="match status" value="1"/>
</dbReference>
<comment type="similarity">
    <text evidence="6">Belongs to the ubiquitin-conjugating enzyme family.</text>
</comment>